<evidence type="ECO:0000256" key="1">
    <source>
        <dbReference type="SAM" id="SignalP"/>
    </source>
</evidence>
<dbReference type="GO" id="GO:0005829">
    <property type="term" value="C:cytosol"/>
    <property type="evidence" value="ECO:0007669"/>
    <property type="project" value="TreeGrafter"/>
</dbReference>
<reference evidence="3 4" key="1">
    <citation type="submission" date="2015-04" db="EMBL/GenBank/DDBJ databases">
        <title>Complete genome sequence of Schizopora paradoxa KUC8140, a cosmopolitan wood degrader in East Asia.</title>
        <authorList>
            <consortium name="DOE Joint Genome Institute"/>
            <person name="Min B."/>
            <person name="Park H."/>
            <person name="Jang Y."/>
            <person name="Kim J.-J."/>
            <person name="Kim K.H."/>
            <person name="Pangilinan J."/>
            <person name="Lipzen A."/>
            <person name="Riley R."/>
            <person name="Grigoriev I.V."/>
            <person name="Spatafora J.W."/>
            <person name="Choi I.-G."/>
        </authorList>
    </citation>
    <scope>NUCLEOTIDE SEQUENCE [LARGE SCALE GENOMIC DNA]</scope>
    <source>
        <strain evidence="3 4">KUC8140</strain>
    </source>
</reference>
<proteinExistence type="predicted"/>
<accession>A0A0H2RCI5</accession>
<dbReference type="STRING" id="27342.A0A0H2RCI5"/>
<dbReference type="GO" id="GO:0019433">
    <property type="term" value="P:triglyceride catabolic process"/>
    <property type="evidence" value="ECO:0007669"/>
    <property type="project" value="TreeGrafter"/>
</dbReference>
<dbReference type="GO" id="GO:0004771">
    <property type="term" value="F:sterol ester esterase activity"/>
    <property type="evidence" value="ECO:0007669"/>
    <property type="project" value="TreeGrafter"/>
</dbReference>
<keyword evidence="1" id="KW-0732">Signal</keyword>
<evidence type="ECO:0000259" key="2">
    <source>
        <dbReference type="Pfam" id="PF07859"/>
    </source>
</evidence>
<dbReference type="Proteomes" id="UP000053477">
    <property type="component" value="Unassembled WGS sequence"/>
</dbReference>
<dbReference type="InterPro" id="IPR013094">
    <property type="entry name" value="AB_hydrolase_3"/>
</dbReference>
<keyword evidence="4" id="KW-1185">Reference proteome</keyword>
<dbReference type="AlphaFoldDB" id="A0A0H2RCI5"/>
<sequence length="793" mass="89043">MDSHLGRPKTYAVLALSLWILVSGRRRGPRFLWIRNLNRSLQRFQPWQIICGTLTLLYAARHTDKLLGLNAPDHLPGYLYAREFNRATWIVTGLDAGFATAASIKSKWLRDIASIVFSLYYFLHHDEADNKLARFREVCTLDMLRITWDKLNNPYLHLVSLIFRPSVRIHRQFTIRRPDSSMYTRPITCWMFFAGTEAELAQATELVLDFPGGGFVAMGPTHHEDRLRQWTKSMKRPIVSVDYGKAPEYPYPYAIDEGFDVYKQIVQSQGRVLGMSCERMKIIMTGDSAGGNIAVNVMLKIIEAARESPPTFLTKPVGLAISYGALNFSFSAWAWPTGPSPYTNSYVEGANHVDSFVEPHIGTLKSIKDPRKANIGVPRVSVSEMKSTVHQHANIGLFARQQHDKRSQIQANAMGGKWKEEPDARIEENDEWSNIKVRRRSNSFSHGNRPIVDEQTGLMPDSLVMNSGASFSTDGSLLALDTKSTRRRSRSNSFGALQSKFNEAQLKRSPIDDKMQVAQMAAEPRLTLASKTGYLHDRIISPSMMWTMCLLYLGSRYKPGVENDYHLSPILAPADLLAEFPPLFLQCGGRDPLVDDTVMFGGRVREAKRDKKEAKKKAAAAKRGRKESIASMKKYSMKWGNDAKVWMSGGQTLPEVKGYSVSGLVGKGRNNSMIPPLTPVDSARSTDSFSRMSFSTNGRVIEASNPDSEVDDEVESVSSDDNVVANSNEGVTMQVFPGWSHGYLQMSAIMPEARAAIDDISDWMVSCFDKHRIRSEDKEKTAARLRRSNSFYC</sequence>
<dbReference type="GO" id="GO:0004806">
    <property type="term" value="F:triacylglycerol lipase activity"/>
    <property type="evidence" value="ECO:0007669"/>
    <property type="project" value="TreeGrafter"/>
</dbReference>
<evidence type="ECO:0000313" key="4">
    <source>
        <dbReference type="Proteomes" id="UP000053477"/>
    </source>
</evidence>
<protein>
    <submittedName>
        <fullName evidence="3">Alpha/beta-hydrolase</fullName>
    </submittedName>
</protein>
<dbReference type="InterPro" id="IPR029058">
    <property type="entry name" value="AB_hydrolase_fold"/>
</dbReference>
<feature type="chain" id="PRO_5005201643" evidence="1">
    <location>
        <begin position="25"/>
        <end position="793"/>
    </location>
</feature>
<dbReference type="Pfam" id="PF07859">
    <property type="entry name" value="Abhydrolase_3"/>
    <property type="match status" value="1"/>
</dbReference>
<name>A0A0H2RCI5_9AGAM</name>
<dbReference type="SUPFAM" id="SSF53474">
    <property type="entry name" value="alpha/beta-Hydrolases"/>
    <property type="match status" value="1"/>
</dbReference>
<gene>
    <name evidence="3" type="ORF">SCHPADRAFT_907922</name>
</gene>
<keyword evidence="3" id="KW-0378">Hydrolase</keyword>
<dbReference type="PANTHER" id="PTHR23025:SF3">
    <property type="entry name" value="HORMONE-SENSITIVE LIPASE"/>
    <property type="match status" value="1"/>
</dbReference>
<dbReference type="OrthoDB" id="5570009at2759"/>
<dbReference type="EMBL" id="KQ086062">
    <property type="protein sequence ID" value="KLO09222.1"/>
    <property type="molecule type" value="Genomic_DNA"/>
</dbReference>
<dbReference type="PANTHER" id="PTHR23025">
    <property type="entry name" value="TRIACYLGLYCEROL LIPASE"/>
    <property type="match status" value="1"/>
</dbReference>
<feature type="signal peptide" evidence="1">
    <location>
        <begin position="1"/>
        <end position="24"/>
    </location>
</feature>
<feature type="domain" description="Alpha/beta hydrolase fold-3" evidence="2">
    <location>
        <begin position="208"/>
        <end position="328"/>
    </location>
</feature>
<evidence type="ECO:0000313" key="3">
    <source>
        <dbReference type="EMBL" id="KLO09222.1"/>
    </source>
</evidence>
<organism evidence="3 4">
    <name type="scientific">Schizopora paradoxa</name>
    <dbReference type="NCBI Taxonomy" id="27342"/>
    <lineage>
        <taxon>Eukaryota</taxon>
        <taxon>Fungi</taxon>
        <taxon>Dikarya</taxon>
        <taxon>Basidiomycota</taxon>
        <taxon>Agaricomycotina</taxon>
        <taxon>Agaricomycetes</taxon>
        <taxon>Hymenochaetales</taxon>
        <taxon>Schizoporaceae</taxon>
        <taxon>Schizopora</taxon>
    </lineage>
</organism>
<dbReference type="Gene3D" id="3.40.50.1820">
    <property type="entry name" value="alpha/beta hydrolase"/>
    <property type="match status" value="2"/>
</dbReference>
<dbReference type="InParanoid" id="A0A0H2RCI5"/>